<evidence type="ECO:0000256" key="1">
    <source>
        <dbReference type="SAM" id="Phobius"/>
    </source>
</evidence>
<accession>A0A4R3JBQ4</accession>
<feature type="domain" description="TadE-like" evidence="2">
    <location>
        <begin position="20"/>
        <end position="62"/>
    </location>
</feature>
<sequence length="154" mass="16358">MKGRLAQRWLLRRLARDRRGASAIEFSVIAPIIAAGLLSTVDLGRAINERISLDNLLRVGTRIAMTDPGAGVVRAAIGIADDSQSHSNDRSALSLDVLRYCACPDDSASAVPCSTTCSGSAPTAIFYRLTSTATFDGMLLPPISIGADSRVRIR</sequence>
<keyword evidence="4" id="KW-1185">Reference proteome</keyword>
<dbReference type="EMBL" id="SLZU01000008">
    <property type="protein sequence ID" value="TCS62745.1"/>
    <property type="molecule type" value="Genomic_DNA"/>
</dbReference>
<organism evidence="3 4">
    <name type="scientific">Primorskyibacter sedentarius</name>
    <dbReference type="NCBI Taxonomy" id="745311"/>
    <lineage>
        <taxon>Bacteria</taxon>
        <taxon>Pseudomonadati</taxon>
        <taxon>Pseudomonadota</taxon>
        <taxon>Alphaproteobacteria</taxon>
        <taxon>Rhodobacterales</taxon>
        <taxon>Roseobacteraceae</taxon>
        <taxon>Primorskyibacter</taxon>
    </lineage>
</organism>
<dbReference type="Pfam" id="PF07811">
    <property type="entry name" value="TadE"/>
    <property type="match status" value="1"/>
</dbReference>
<name>A0A4R3JBQ4_9RHOB</name>
<protein>
    <submittedName>
        <fullName evidence="3">TadE-like protein</fullName>
    </submittedName>
</protein>
<comment type="caution">
    <text evidence="3">The sequence shown here is derived from an EMBL/GenBank/DDBJ whole genome shotgun (WGS) entry which is preliminary data.</text>
</comment>
<evidence type="ECO:0000313" key="3">
    <source>
        <dbReference type="EMBL" id="TCS62745.1"/>
    </source>
</evidence>
<dbReference type="Proteomes" id="UP000295696">
    <property type="component" value="Unassembled WGS sequence"/>
</dbReference>
<dbReference type="InterPro" id="IPR012495">
    <property type="entry name" value="TadE-like_dom"/>
</dbReference>
<evidence type="ECO:0000259" key="2">
    <source>
        <dbReference type="Pfam" id="PF07811"/>
    </source>
</evidence>
<keyword evidence="1" id="KW-0472">Membrane</keyword>
<keyword evidence="1" id="KW-1133">Transmembrane helix</keyword>
<evidence type="ECO:0000313" key="4">
    <source>
        <dbReference type="Proteomes" id="UP000295696"/>
    </source>
</evidence>
<gene>
    <name evidence="3" type="ORF">EDD52_10839</name>
</gene>
<proteinExistence type="predicted"/>
<dbReference type="RefSeq" id="WP_132245320.1">
    <property type="nucleotide sequence ID" value="NZ_SLZU01000008.1"/>
</dbReference>
<dbReference type="OrthoDB" id="7869154at2"/>
<reference evidence="3 4" key="1">
    <citation type="submission" date="2019-03" db="EMBL/GenBank/DDBJ databases">
        <title>Genomic Encyclopedia of Type Strains, Phase IV (KMG-IV): sequencing the most valuable type-strain genomes for metagenomic binning, comparative biology and taxonomic classification.</title>
        <authorList>
            <person name="Goeker M."/>
        </authorList>
    </citation>
    <scope>NUCLEOTIDE SEQUENCE [LARGE SCALE GENOMIC DNA]</scope>
    <source>
        <strain evidence="3 4">DSM 104836</strain>
    </source>
</reference>
<dbReference type="AlphaFoldDB" id="A0A4R3JBQ4"/>
<feature type="transmembrane region" description="Helical" evidence="1">
    <location>
        <begin position="21"/>
        <end position="41"/>
    </location>
</feature>
<keyword evidence="1" id="KW-0812">Transmembrane</keyword>